<comment type="subcellular location">
    <subcellularLocation>
        <location evidence="1">Endomembrane system</location>
        <topology evidence="1">Multi-pass membrane protein</topology>
    </subcellularLocation>
</comment>
<gene>
    <name evidence="6" type="ORF">UV73_C0003G0157</name>
</gene>
<evidence type="ECO:0000313" key="6">
    <source>
        <dbReference type="EMBL" id="KKS98215.1"/>
    </source>
</evidence>
<dbReference type="GO" id="GO:0012505">
    <property type="term" value="C:endomembrane system"/>
    <property type="evidence" value="ECO:0007669"/>
    <property type="project" value="UniProtKB-SubCell"/>
</dbReference>
<evidence type="ECO:0000256" key="5">
    <source>
        <dbReference type="SAM" id="Phobius"/>
    </source>
</evidence>
<accession>A0A0G1DK46</accession>
<dbReference type="GO" id="GO:0030026">
    <property type="term" value="P:intracellular manganese ion homeostasis"/>
    <property type="evidence" value="ECO:0007669"/>
    <property type="project" value="InterPro"/>
</dbReference>
<evidence type="ECO:0000256" key="3">
    <source>
        <dbReference type="ARBA" id="ARBA00022989"/>
    </source>
</evidence>
<comment type="caution">
    <text evidence="6">The sequence shown here is derived from an EMBL/GenBank/DDBJ whole genome shotgun (WGS) entry which is preliminary data.</text>
</comment>
<reference evidence="6 7" key="1">
    <citation type="journal article" date="2015" name="Nature">
        <title>rRNA introns, odd ribosomes, and small enigmatic genomes across a large radiation of phyla.</title>
        <authorList>
            <person name="Brown C.T."/>
            <person name="Hug L.A."/>
            <person name="Thomas B.C."/>
            <person name="Sharon I."/>
            <person name="Castelle C.J."/>
            <person name="Singh A."/>
            <person name="Wilkins M.J."/>
            <person name="Williams K.H."/>
            <person name="Banfield J.F."/>
        </authorList>
    </citation>
    <scope>NUCLEOTIDE SEQUENCE [LARGE SCALE GENOMIC DNA]</scope>
</reference>
<evidence type="ECO:0000256" key="2">
    <source>
        <dbReference type="ARBA" id="ARBA00022692"/>
    </source>
</evidence>
<evidence type="ECO:0000313" key="7">
    <source>
        <dbReference type="Proteomes" id="UP000034894"/>
    </source>
</evidence>
<keyword evidence="4 5" id="KW-0472">Membrane</keyword>
<dbReference type="STRING" id="1618443.UV73_C0003G0157"/>
<dbReference type="AlphaFoldDB" id="A0A0G1DK46"/>
<organism evidence="6 7">
    <name type="scientific">Candidatus Gottesmanbacteria bacterium GW2011_GWA2_43_14</name>
    <dbReference type="NCBI Taxonomy" id="1618443"/>
    <lineage>
        <taxon>Bacteria</taxon>
        <taxon>Candidatus Gottesmaniibacteriota</taxon>
    </lineage>
</organism>
<feature type="transmembrane region" description="Helical" evidence="5">
    <location>
        <begin position="178"/>
        <end position="202"/>
    </location>
</feature>
<dbReference type="Proteomes" id="UP000034894">
    <property type="component" value="Unassembled WGS sequence"/>
</dbReference>
<evidence type="ECO:0000256" key="4">
    <source>
        <dbReference type="ARBA" id="ARBA00023136"/>
    </source>
</evidence>
<name>A0A0G1DK46_9BACT</name>
<dbReference type="Pfam" id="PF01988">
    <property type="entry name" value="VIT1"/>
    <property type="match status" value="1"/>
</dbReference>
<sequence length="264" mass="28920">MAENGRIREAREGYLTGDKAKIRSSHLPHRIREDLKHPERHGGAGFNLPEIILGGQDGLVNVLGVILGVAAATAETNIVLVAGLAATFAESISMGAVAYTSTIAEADYYQSEVERERYEIRQFPEGEKSEVRELYRSYGFAGKILEEIVEKITANRDIWLRVMMEQELKLQKVVRKDALPAALIVGFSSLAGSVIPLTPFFFLPIGEGIILSVTLSALTLFVIGYYKAKMTLGRKLVKNGLEMLAIGMVSALAGFLVGKLFNFN</sequence>
<dbReference type="PANTHER" id="PTHR31851">
    <property type="entry name" value="FE(2+)/MN(2+) TRANSPORTER PCL1"/>
    <property type="match status" value="1"/>
</dbReference>
<feature type="transmembrane region" description="Helical" evidence="5">
    <location>
        <begin position="208"/>
        <end position="228"/>
    </location>
</feature>
<dbReference type="InterPro" id="IPR008217">
    <property type="entry name" value="Ccc1_fam"/>
</dbReference>
<dbReference type="GO" id="GO:0005384">
    <property type="term" value="F:manganese ion transmembrane transporter activity"/>
    <property type="evidence" value="ECO:0007669"/>
    <property type="project" value="InterPro"/>
</dbReference>
<proteinExistence type="predicted"/>
<keyword evidence="2 5" id="KW-0812">Transmembrane</keyword>
<dbReference type="EMBL" id="LCFP01000003">
    <property type="protein sequence ID" value="KKS98215.1"/>
    <property type="molecule type" value="Genomic_DNA"/>
</dbReference>
<keyword evidence="3 5" id="KW-1133">Transmembrane helix</keyword>
<feature type="transmembrane region" description="Helical" evidence="5">
    <location>
        <begin position="240"/>
        <end position="261"/>
    </location>
</feature>
<protein>
    <submittedName>
        <fullName evidence="6">CCC1-related iron/manganese transporter component</fullName>
    </submittedName>
</protein>
<evidence type="ECO:0000256" key="1">
    <source>
        <dbReference type="ARBA" id="ARBA00004127"/>
    </source>
</evidence>